<dbReference type="Proteomes" id="UP001642360">
    <property type="component" value="Unassembled WGS sequence"/>
</dbReference>
<keyword evidence="3" id="KW-1185">Reference proteome</keyword>
<protein>
    <submittedName>
        <fullName evidence="2">Uncharacterized protein</fullName>
    </submittedName>
</protein>
<feature type="compositionally biased region" description="Polar residues" evidence="1">
    <location>
        <begin position="60"/>
        <end position="70"/>
    </location>
</feature>
<evidence type="ECO:0000256" key="1">
    <source>
        <dbReference type="SAM" id="MobiDB-lite"/>
    </source>
</evidence>
<feature type="region of interest" description="Disordered" evidence="1">
    <location>
        <begin position="17"/>
        <end position="42"/>
    </location>
</feature>
<gene>
    <name evidence="2" type="ORF">ILEXP_LOCUS50988</name>
</gene>
<evidence type="ECO:0000313" key="3">
    <source>
        <dbReference type="Proteomes" id="UP001642360"/>
    </source>
</evidence>
<organism evidence="2 3">
    <name type="scientific">Ilex paraguariensis</name>
    <name type="common">yerba mate</name>
    <dbReference type="NCBI Taxonomy" id="185542"/>
    <lineage>
        <taxon>Eukaryota</taxon>
        <taxon>Viridiplantae</taxon>
        <taxon>Streptophyta</taxon>
        <taxon>Embryophyta</taxon>
        <taxon>Tracheophyta</taxon>
        <taxon>Spermatophyta</taxon>
        <taxon>Magnoliopsida</taxon>
        <taxon>eudicotyledons</taxon>
        <taxon>Gunneridae</taxon>
        <taxon>Pentapetalae</taxon>
        <taxon>asterids</taxon>
        <taxon>campanulids</taxon>
        <taxon>Aquifoliales</taxon>
        <taxon>Aquifoliaceae</taxon>
        <taxon>Ilex</taxon>
    </lineage>
</organism>
<comment type="caution">
    <text evidence="2">The sequence shown here is derived from an EMBL/GenBank/DDBJ whole genome shotgun (WGS) entry which is preliminary data.</text>
</comment>
<feature type="region of interest" description="Disordered" evidence="1">
    <location>
        <begin position="54"/>
        <end position="80"/>
    </location>
</feature>
<dbReference type="AlphaFoldDB" id="A0ABC8UJ62"/>
<reference evidence="2 3" key="1">
    <citation type="submission" date="2024-02" db="EMBL/GenBank/DDBJ databases">
        <authorList>
            <person name="Vignale AGUSTIN F."/>
            <person name="Sosa J E."/>
            <person name="Modenutti C."/>
        </authorList>
    </citation>
    <scope>NUCLEOTIDE SEQUENCE [LARGE SCALE GENOMIC DNA]</scope>
</reference>
<evidence type="ECO:0000313" key="2">
    <source>
        <dbReference type="EMBL" id="CAK9180964.1"/>
    </source>
</evidence>
<dbReference type="EMBL" id="CAUOFW020007880">
    <property type="protein sequence ID" value="CAK9180964.1"/>
    <property type="molecule type" value="Genomic_DNA"/>
</dbReference>
<proteinExistence type="predicted"/>
<accession>A0ABC8UJ62</accession>
<sequence>MIIEYSIYNVQEIEIKQTPTENKNEAKDGDINSGEPSSDNGKIRQVIVCWSVQRGGGSTTHGPNGPQVTDTVPVGGPSPPSIAWSKNSNLIHTLSLSLYFQVGVSLSPP</sequence>
<name>A0ABC8UJ62_9AQUA</name>